<feature type="domain" description="Nucleoporin POM152 Ig-like" evidence="4">
    <location>
        <begin position="446"/>
        <end position="571"/>
    </location>
</feature>
<dbReference type="EMBL" id="JATN01000322">
    <property type="protein sequence ID" value="EUC57337.1"/>
    <property type="molecule type" value="Genomic_DNA"/>
</dbReference>
<feature type="domain" description="Nucleoporin POM152 Ig-like" evidence="4">
    <location>
        <begin position="775"/>
        <end position="857"/>
    </location>
</feature>
<evidence type="ECO:0000259" key="2">
    <source>
        <dbReference type="Pfam" id="PF23664"/>
    </source>
</evidence>
<evidence type="ECO:0000259" key="5">
    <source>
        <dbReference type="Pfam" id="PF24519"/>
    </source>
</evidence>
<dbReference type="InterPro" id="IPR056541">
    <property type="entry name" value="Ig-like_POM152"/>
</dbReference>
<dbReference type="PANTHER" id="PTHR28206">
    <property type="entry name" value="NUCLEOPORIN POM152"/>
    <property type="match status" value="1"/>
</dbReference>
<dbReference type="InterPro" id="IPR056540">
    <property type="entry name" value="TMD_POM152"/>
</dbReference>
<name>X8J5W1_9AGAM</name>
<dbReference type="GO" id="GO:0006999">
    <property type="term" value="P:nuclear pore organization"/>
    <property type="evidence" value="ECO:0007669"/>
    <property type="project" value="TreeGrafter"/>
</dbReference>
<feature type="domain" description="Nucleoporin POM152 N-terminal transmembrane" evidence="3">
    <location>
        <begin position="17"/>
        <end position="103"/>
    </location>
</feature>
<protein>
    <submittedName>
        <fullName evidence="7">Nucleoporin POM152</fullName>
    </submittedName>
</protein>
<dbReference type="InterPro" id="IPR056542">
    <property type="entry name" value="Ig-like_POM152_1st"/>
</dbReference>
<dbReference type="PANTHER" id="PTHR28206:SF1">
    <property type="entry name" value="NUCLEOPORIN POM152"/>
    <property type="match status" value="1"/>
</dbReference>
<feature type="domain" description="Nucleoporin POM152 ninth Ig-like" evidence="6">
    <location>
        <begin position="1099"/>
        <end position="1171"/>
    </location>
</feature>
<dbReference type="Proteomes" id="UP000030108">
    <property type="component" value="Unassembled WGS sequence"/>
</dbReference>
<dbReference type="Pfam" id="PF24527">
    <property type="entry name" value="Ig-like_Pom152_9"/>
    <property type="match status" value="1"/>
</dbReference>
<feature type="compositionally biased region" description="Acidic residues" evidence="1">
    <location>
        <begin position="244"/>
        <end position="255"/>
    </location>
</feature>
<dbReference type="GO" id="GO:0006606">
    <property type="term" value="P:protein import into nucleus"/>
    <property type="evidence" value="ECO:0007669"/>
    <property type="project" value="TreeGrafter"/>
</dbReference>
<feature type="domain" description="Nucleoporin POM152 immunoglobulin-like" evidence="2">
    <location>
        <begin position="576"/>
        <end position="675"/>
    </location>
</feature>
<dbReference type="GO" id="GO:0017056">
    <property type="term" value="F:structural constituent of nuclear pore"/>
    <property type="evidence" value="ECO:0007669"/>
    <property type="project" value="InterPro"/>
</dbReference>
<feature type="region of interest" description="Disordered" evidence="1">
    <location>
        <begin position="244"/>
        <end position="266"/>
    </location>
</feature>
<dbReference type="Pfam" id="PF23664">
    <property type="entry name" value="Ig_Pom152"/>
    <property type="match status" value="1"/>
</dbReference>
<dbReference type="GO" id="GO:0070762">
    <property type="term" value="C:nuclear pore transmembrane ring"/>
    <property type="evidence" value="ECO:0007669"/>
    <property type="project" value="TreeGrafter"/>
</dbReference>
<dbReference type="InterPro" id="IPR056544">
    <property type="entry name" value="Ig_POM152"/>
</dbReference>
<dbReference type="InterPro" id="IPR037701">
    <property type="entry name" value="Pom152"/>
</dbReference>
<dbReference type="Pfam" id="PF24097">
    <property type="entry name" value="TMD_POM152"/>
    <property type="match status" value="1"/>
</dbReference>
<proteinExistence type="predicted"/>
<dbReference type="Pfam" id="PF24519">
    <property type="entry name" value="Ig-like_Pom152_1"/>
    <property type="match status" value="1"/>
</dbReference>
<feature type="domain" description="Nucleoporin POM152 first Ig-like" evidence="5">
    <location>
        <begin position="158"/>
        <end position="306"/>
    </location>
</feature>
<organism evidence="7 8">
    <name type="scientific">Rhizoctonia solani AG-3 Rhs1AP</name>
    <dbReference type="NCBI Taxonomy" id="1086054"/>
    <lineage>
        <taxon>Eukaryota</taxon>
        <taxon>Fungi</taxon>
        <taxon>Dikarya</taxon>
        <taxon>Basidiomycota</taxon>
        <taxon>Agaricomycotina</taxon>
        <taxon>Agaricomycetes</taxon>
        <taxon>Cantharellales</taxon>
        <taxon>Ceratobasidiaceae</taxon>
        <taxon>Rhizoctonia</taxon>
    </lineage>
</organism>
<evidence type="ECO:0000313" key="7">
    <source>
        <dbReference type="EMBL" id="EUC57337.1"/>
    </source>
</evidence>
<evidence type="ECO:0000259" key="3">
    <source>
        <dbReference type="Pfam" id="PF24097"/>
    </source>
</evidence>
<sequence>MAEPNKARPLVSENFLDAPTQRLLAVGLAVFFQARKIWEVLQSYVVASASQRSWLLLKWGALDALFFLALPLFRIPRLKFSLRVALAQLLMMLCINWAALGDWHIPAGTLRQPLAYIPWLNTDTQISITERKVTLDQVVDASAHLLGQHTVRLSPINTAKLNPQSLSYCLAPHTHNSAFVPIVFNNSQPHVLQYSISPLGDKGPRTYVNLTWNDLKSISSTRTKLMSHTQTPVPVRPRIKLSEADEWDQLDEEEEKPIKHNSDEPALSKTERLAHVRIVQPGVVRLERVLDKAGADFRIRYSEVVVVECPSVGFEPAEDKNLGNRCTGDRVDMSVRARGVAPIELKWGVTIAPKTKYGTRRSGQDFTIRGIEGKEEIEGAPVAQDLIIPLSFSFDSPGRHTFALANLSDAIGNSVNPALPQHSLKPGHQTSDADLTHTRTFDVLSRPSAAFENCQPGKDLQLLKGKEGHLNIIVKAESYDEQDGWGAHISFVPDEPVKADATGVAGMVGKVAEKVANALDKTTTPTPWTKFFPAASGSNKIKLPATEAGTYTLTRVAGDSCEGVVRSPEVCRVVEVPLPRAEVEVERIHECSGDVGIHTIFTMDGTPPFRIHYTTTDSKGTTKSQERYLGARGELKLQPNKSGTYTYSFDAVSDAYYSEVPLTGPGRTVTQVVHPLASAKFTDANVDTCGESQEIEVALELSGVGPWKVEMQLGSEVMKFDRLKKERETVKVPIPKEVYARGGKVGLDLVSVEDGNGCKRTLSSTQMSVEVRRVKPTARFYSQDGSHRIVVPHESKAELPLRLTGDKPWRIEYRTPGSQQVHKKLLHTANDQLSVKAAGKYEIVSVSDHHCPGTVVPEGAFYHVDWIPLPAVGFAHSAGAFDKEREVIVRPPVCAGEEDYAEVALIDITMQAARLSKSPIRTPTPSPTPKRASSLRLRILPGLSMRTSESGTHTYALQHLVDTTYNNGIRLDTRRTRGLRLEQNVLMRPSARFKSTDRISRCLNTDLNLSHDPGAVLSLTGTPPFTLSVAVRNLAEGETHHTQIVTNDHEWAINVPDYMFRTIGPHQVAIERIRDASQCAELGSASERLLWIDVAETAAIIPLERRVDYCVGDVLNFQLEGTAPWQVGYTFNGKHTSAKSASSRFSRVAAQPGIFRVESIAHQQNYCKTAVRDVEMKIHQLPTARVSDGNRVIEDIREGDQAEIVFKLTGEPPFTFTYQRTELIDPKKKSKTPPKVAETHTVSNVFKNEHSIFSAAEGTWTVTFISDKWCRYPTAAVDSTVPEA</sequence>
<evidence type="ECO:0000259" key="4">
    <source>
        <dbReference type="Pfam" id="PF24312"/>
    </source>
</evidence>
<comment type="caution">
    <text evidence="7">The sequence shown here is derived from an EMBL/GenBank/DDBJ whole genome shotgun (WGS) entry which is preliminary data.</text>
</comment>
<dbReference type="OrthoDB" id="5529162at2759"/>
<accession>X8J5W1</accession>
<evidence type="ECO:0000256" key="1">
    <source>
        <dbReference type="SAM" id="MobiDB-lite"/>
    </source>
</evidence>
<dbReference type="Pfam" id="PF24312">
    <property type="entry name" value="Ig-like_POM152"/>
    <property type="match status" value="2"/>
</dbReference>
<evidence type="ECO:0000313" key="8">
    <source>
        <dbReference type="Proteomes" id="UP000030108"/>
    </source>
</evidence>
<gene>
    <name evidence="7" type="ORF">RSOL_218950</name>
</gene>
<reference evidence="8" key="1">
    <citation type="journal article" date="2014" name="Genome Announc.">
        <title>Draft genome sequence of the plant-pathogenic soil fungus Rhizoctonia solani anastomosis group 3 strain Rhs1AP.</title>
        <authorList>
            <person name="Cubeta M.A."/>
            <person name="Thomas E."/>
            <person name="Dean R.A."/>
            <person name="Jabaji S."/>
            <person name="Neate S.M."/>
            <person name="Tavantzis S."/>
            <person name="Toda T."/>
            <person name="Vilgalys R."/>
            <person name="Bharathan N."/>
            <person name="Fedorova-Abrams N."/>
            <person name="Pakala S.B."/>
            <person name="Pakala S.M."/>
            <person name="Zafar N."/>
            <person name="Joardar V."/>
            <person name="Losada L."/>
            <person name="Nierman W.C."/>
        </authorList>
    </citation>
    <scope>NUCLEOTIDE SEQUENCE [LARGE SCALE GENOMIC DNA]</scope>
    <source>
        <strain evidence="8">AG-3</strain>
    </source>
</reference>
<evidence type="ECO:0000259" key="6">
    <source>
        <dbReference type="Pfam" id="PF24527"/>
    </source>
</evidence>
<dbReference type="InterPro" id="IPR056543">
    <property type="entry name" value="Ig-like_POM152_9th"/>
</dbReference>
<feature type="non-terminal residue" evidence="7">
    <location>
        <position position="1284"/>
    </location>
</feature>